<evidence type="ECO:0000256" key="1">
    <source>
        <dbReference type="SAM" id="Phobius"/>
    </source>
</evidence>
<comment type="caution">
    <text evidence="2">The sequence shown here is derived from an EMBL/GenBank/DDBJ whole genome shotgun (WGS) entry which is preliminary data.</text>
</comment>
<keyword evidence="1" id="KW-1133">Transmembrane helix</keyword>
<feature type="transmembrane region" description="Helical" evidence="1">
    <location>
        <begin position="191"/>
        <end position="223"/>
    </location>
</feature>
<gene>
    <name evidence="2" type="ORF">GYA55_14150</name>
</gene>
<proteinExistence type="predicted"/>
<evidence type="ECO:0000313" key="3">
    <source>
        <dbReference type="Proteomes" id="UP000524246"/>
    </source>
</evidence>
<feature type="transmembrane region" description="Helical" evidence="1">
    <location>
        <begin position="27"/>
        <end position="46"/>
    </location>
</feature>
<feature type="transmembrane region" description="Helical" evidence="1">
    <location>
        <begin position="129"/>
        <end position="155"/>
    </location>
</feature>
<feature type="transmembrane region" description="Helical" evidence="1">
    <location>
        <begin position="414"/>
        <end position="432"/>
    </location>
</feature>
<feature type="transmembrane region" description="Helical" evidence="1">
    <location>
        <begin position="344"/>
        <end position="368"/>
    </location>
</feature>
<dbReference type="AlphaFoldDB" id="A0A7X9ILJ0"/>
<feature type="transmembrane region" description="Helical" evidence="1">
    <location>
        <begin position="319"/>
        <end position="337"/>
    </location>
</feature>
<feature type="transmembrane region" description="Helical" evidence="1">
    <location>
        <begin position="235"/>
        <end position="253"/>
    </location>
</feature>
<keyword evidence="1" id="KW-0812">Transmembrane</keyword>
<evidence type="ECO:0000313" key="2">
    <source>
        <dbReference type="EMBL" id="NMC64302.1"/>
    </source>
</evidence>
<dbReference type="Proteomes" id="UP000524246">
    <property type="component" value="Unassembled WGS sequence"/>
</dbReference>
<name>A0A7X9ILJ0_9DELT</name>
<keyword evidence="1" id="KW-0472">Membrane</keyword>
<dbReference type="EMBL" id="JAAZON010000641">
    <property type="protein sequence ID" value="NMC64302.1"/>
    <property type="molecule type" value="Genomic_DNA"/>
</dbReference>
<feature type="transmembrane region" description="Helical" evidence="1">
    <location>
        <begin position="374"/>
        <end position="394"/>
    </location>
</feature>
<feature type="transmembrane region" description="Helical" evidence="1">
    <location>
        <begin position="167"/>
        <end position="185"/>
    </location>
</feature>
<organism evidence="2 3">
    <name type="scientific">SAR324 cluster bacterium</name>
    <dbReference type="NCBI Taxonomy" id="2024889"/>
    <lineage>
        <taxon>Bacteria</taxon>
        <taxon>Deltaproteobacteria</taxon>
        <taxon>SAR324 cluster</taxon>
    </lineage>
</organism>
<protein>
    <recommendedName>
        <fullName evidence="4">Glycosyltransferase RgtA/B/C/D-like domain-containing protein</fullName>
    </recommendedName>
</protein>
<reference evidence="2 3" key="1">
    <citation type="journal article" date="2020" name="Biotechnol. Biofuels">
        <title>New insights from the biogas microbiome by comprehensive genome-resolved metagenomics of nearly 1600 species originating from multiple anaerobic digesters.</title>
        <authorList>
            <person name="Campanaro S."/>
            <person name="Treu L."/>
            <person name="Rodriguez-R L.M."/>
            <person name="Kovalovszki A."/>
            <person name="Ziels R.M."/>
            <person name="Maus I."/>
            <person name="Zhu X."/>
            <person name="Kougias P.G."/>
            <person name="Basile A."/>
            <person name="Luo G."/>
            <person name="Schluter A."/>
            <person name="Konstantinidis K.T."/>
            <person name="Angelidaki I."/>
        </authorList>
    </citation>
    <scope>NUCLEOTIDE SEQUENCE [LARGE SCALE GENOMIC DNA]</scope>
    <source>
        <strain evidence="2">AS27yjCOA_65</strain>
    </source>
</reference>
<accession>A0A7X9ILJ0</accession>
<evidence type="ECO:0008006" key="4">
    <source>
        <dbReference type="Google" id="ProtNLM"/>
    </source>
</evidence>
<feature type="transmembrane region" description="Helical" evidence="1">
    <location>
        <begin position="100"/>
        <end position="123"/>
    </location>
</feature>
<sequence>MVFSESLIHIMKIFDTKNGHWKRLPSLGSILAMLLFFTYLYLFLWADSDQLQGMAQYWFNPKWATDDSTQQTFPFLRALYPGLFDNDFVAKMMMNYIPPLHYWLGFSITLLTKDPVMTGHWLMLIQLSLTLVFLFGAVYYLAGSPAAFFAITWFLHTKQVVQRMPGGLPRGWSTVILSAYFFLIVKKSHRGILALLLIGSLIHQPSTLIVSAAYGLYLLWQVIWPSSRLHFKKHFFVFLAFCPLLLVITLWSASKPSEFGNMVTYEQALNKPEFSSKLPKGRFAFVPFKSIKAEVSANAFHAFANTRAFPHFKSIWCQPFYPVTILLSLVLVGATLRRKVVIPIWLWAFAVAAAVIYIASRILAFRLFVPDRYLQSPFALFFIVAFTVAIWRLFTESNLSKGIEYKYSRSTMSLRQELLGVVALSLLGLFVYSGSGSGLHPPTNFNYPRDSRGRVFEWVRKHTPQNSLIAGDPIFIDPVQLFGERAGYITAETAHPFYDKYWVEALRRLEISVKAHYAETVSDFVAFLEAEKVDFFIFDRKKFVMGDKVKYRYFNPLYYLVESLTSGRSLDSYVYSQLEKMDKDEARTFLVFRDDRALLVDIKALKDYLNVR</sequence>